<feature type="compositionally biased region" description="Pro residues" evidence="6">
    <location>
        <begin position="62"/>
        <end position="78"/>
    </location>
</feature>
<evidence type="ECO:0000256" key="7">
    <source>
        <dbReference type="SAM" id="Phobius"/>
    </source>
</evidence>
<dbReference type="PANTHER" id="PTHR12680">
    <property type="entry name" value="PUTATIVE HOMEODOMAIN TRANSCRIPTION FACTOR PHTF"/>
    <property type="match status" value="1"/>
</dbReference>
<evidence type="ECO:0000259" key="8">
    <source>
        <dbReference type="Pfam" id="PF12129"/>
    </source>
</evidence>
<keyword evidence="10" id="KW-1185">Reference proteome</keyword>
<evidence type="ECO:0000256" key="4">
    <source>
        <dbReference type="ARBA" id="ARBA00023136"/>
    </source>
</evidence>
<evidence type="ECO:0000256" key="2">
    <source>
        <dbReference type="ARBA" id="ARBA00022692"/>
    </source>
</evidence>
<dbReference type="Pfam" id="PF12129">
    <property type="entry name" value="PHTF1-2_N"/>
    <property type="match status" value="1"/>
</dbReference>
<keyword evidence="4 7" id="KW-0472">Membrane</keyword>
<name>A0A9D3X156_9SAUR</name>
<feature type="region of interest" description="Disordered" evidence="6">
    <location>
        <begin position="676"/>
        <end position="716"/>
    </location>
</feature>
<dbReference type="InterPro" id="IPR039775">
    <property type="entry name" value="PHTF1/2"/>
</dbReference>
<proteinExistence type="predicted"/>
<feature type="compositionally biased region" description="Basic and acidic residues" evidence="6">
    <location>
        <begin position="138"/>
        <end position="151"/>
    </location>
</feature>
<evidence type="ECO:0000313" key="10">
    <source>
        <dbReference type="Proteomes" id="UP000827986"/>
    </source>
</evidence>
<feature type="region of interest" description="Disordered" evidence="6">
    <location>
        <begin position="779"/>
        <end position="804"/>
    </location>
</feature>
<feature type="compositionally biased region" description="Basic and acidic residues" evidence="6">
    <location>
        <begin position="779"/>
        <end position="791"/>
    </location>
</feature>
<keyword evidence="2 7" id="KW-0812">Transmembrane</keyword>
<feature type="transmembrane region" description="Helical" evidence="7">
    <location>
        <begin position="623"/>
        <end position="644"/>
    </location>
</feature>
<protein>
    <recommendedName>
        <fullName evidence="8">PHTF1/2 N-terminal domain-containing protein</fullName>
    </recommendedName>
</protein>
<dbReference type="GO" id="GO:0016020">
    <property type="term" value="C:membrane"/>
    <property type="evidence" value="ECO:0007669"/>
    <property type="project" value="UniProtKB-SubCell"/>
</dbReference>
<evidence type="ECO:0000313" key="9">
    <source>
        <dbReference type="EMBL" id="KAH1170785.1"/>
    </source>
</evidence>
<dbReference type="InterPro" id="IPR021980">
    <property type="entry name" value="PHTF1/2_N"/>
</dbReference>
<keyword evidence="3 7" id="KW-1133">Transmembrane helix</keyword>
<dbReference type="EMBL" id="JAHDVG010000483">
    <property type="protein sequence ID" value="KAH1170785.1"/>
    <property type="molecule type" value="Genomic_DNA"/>
</dbReference>
<dbReference type="Proteomes" id="UP000827986">
    <property type="component" value="Unassembled WGS sequence"/>
</dbReference>
<feature type="region of interest" description="Disordered" evidence="6">
    <location>
        <begin position="821"/>
        <end position="858"/>
    </location>
</feature>
<evidence type="ECO:0000256" key="6">
    <source>
        <dbReference type="SAM" id="MobiDB-lite"/>
    </source>
</evidence>
<feature type="region of interest" description="Disordered" evidence="6">
    <location>
        <begin position="1"/>
        <end position="154"/>
    </location>
</feature>
<feature type="compositionally biased region" description="Low complexity" evidence="6">
    <location>
        <begin position="1"/>
        <end position="11"/>
    </location>
</feature>
<reference evidence="9" key="1">
    <citation type="submission" date="2021-09" db="EMBL/GenBank/DDBJ databases">
        <title>The genome of Mauremys mutica provides insights into the evolution of semi-aquatic lifestyle.</title>
        <authorList>
            <person name="Gong S."/>
            <person name="Gao Y."/>
        </authorList>
    </citation>
    <scope>NUCLEOTIDE SEQUENCE</scope>
    <source>
        <strain evidence="9">MM-2020</strain>
        <tissue evidence="9">Muscle</tissue>
    </source>
</reference>
<comment type="subcellular location">
    <subcellularLocation>
        <location evidence="1">Membrane</location>
        <topology evidence="1">Multi-pass membrane protein</topology>
    </subcellularLocation>
</comment>
<feature type="domain" description="PHTF1/2 N-terminal" evidence="8">
    <location>
        <begin position="530"/>
        <end position="673"/>
    </location>
</feature>
<sequence>MAAQVAAVRAVSRGPEESPPLPSGDRPGRPRGGGRRRRGLAGEAVGGKRARLSQPLLVGPSPAEPMPPAALPGLPPPAAAGVFTFSPLSLPQGPLQQERHHHHRHRPAGDSEPGQPAGAKPHKGKRGSTGDGAVGRPSKRETPDENGKTQRVDSLIMKKIKKKKKKKHREDMRGKRLKMYNKEVQTVCAGLTRINKEILTQGQSDNSEVNKESFRYLKDEQLCRLNLGMQEYRVPQGVQTPFMTHQEHSVRSSFLKTGTKFSNFIHEEHQSNGGALVLHAYMDELSFLSPVEMERFAEEFLALSFSENEKNAAYYALAIVHGAAAYLPDFLDYFAFNFPNTPVKMEILGKKDIETTTISNFHTQVNRTYCCGTYRAGPMRQISLVGAVDEEVGDYFPEFLDMLEESPFLRMTLPWGTLSSLQLQCRSQSDDGPIMWVRPGEQMIPTADMPKSPFKRRRSMNEIKNLQYLPRTSEPREVLFEDRTRAHADHVGQGFDWQSTAAVGVLKAVQFGEWSLVRRRLRSPMAAPGRDAIAWYQKKIGAYDQQIWEKSIEQTEVKGFKNKPKKKGHIQPDLIDVDLIRGSTFAKAKPEIPWTSLTRKGIVRVVFFPLFSRWWIQVTSQHIFMWLLVLYLMQVIAVVLYFMIPVVSASEIIGPMCLMLLMGTVHCQIVSTQINKHPGTNGSSRRRRKLRKPGGSDGSRDAGSWSSSDKANKGDKQLEPTSIINSLFGMLFRRRLRRVKLVADKGTETESGVSSVYSGIKNRLSRSEYRLLHFKERDRLSDGEKSHRDGCTHTGGISDELSSEEDAEAMAQRILLRRSVEGASSDNSYEDKNRKPLTSSNQSVSQVNQGIKGSRESDSVVESELDSTAFSQVGVLKYQRSLHHLRWAEWYIYSIQDFNMVLITVVSECLPVVQ</sequence>
<evidence type="ECO:0000256" key="3">
    <source>
        <dbReference type="ARBA" id="ARBA00022989"/>
    </source>
</evidence>
<organism evidence="9 10">
    <name type="scientific">Mauremys mutica</name>
    <name type="common">yellowpond turtle</name>
    <dbReference type="NCBI Taxonomy" id="74926"/>
    <lineage>
        <taxon>Eukaryota</taxon>
        <taxon>Metazoa</taxon>
        <taxon>Chordata</taxon>
        <taxon>Craniata</taxon>
        <taxon>Vertebrata</taxon>
        <taxon>Euteleostomi</taxon>
        <taxon>Archelosauria</taxon>
        <taxon>Testudinata</taxon>
        <taxon>Testudines</taxon>
        <taxon>Cryptodira</taxon>
        <taxon>Durocryptodira</taxon>
        <taxon>Testudinoidea</taxon>
        <taxon>Geoemydidae</taxon>
        <taxon>Geoemydinae</taxon>
        <taxon>Mauremys</taxon>
    </lineage>
</organism>
<dbReference type="GO" id="GO:0005783">
    <property type="term" value="C:endoplasmic reticulum"/>
    <property type="evidence" value="ECO:0007669"/>
    <property type="project" value="InterPro"/>
</dbReference>
<accession>A0A9D3X156</accession>
<feature type="transmembrane region" description="Helical" evidence="7">
    <location>
        <begin position="656"/>
        <end position="674"/>
    </location>
</feature>
<evidence type="ECO:0000256" key="5">
    <source>
        <dbReference type="ARBA" id="ARBA00023180"/>
    </source>
</evidence>
<keyword evidence="5" id="KW-0325">Glycoprotein</keyword>
<feature type="compositionally biased region" description="Low complexity" evidence="6">
    <location>
        <begin position="839"/>
        <end position="849"/>
    </location>
</feature>
<dbReference type="AlphaFoldDB" id="A0A9D3X156"/>
<gene>
    <name evidence="9" type="ORF">KIL84_006403</name>
</gene>
<evidence type="ECO:0000256" key="1">
    <source>
        <dbReference type="ARBA" id="ARBA00004141"/>
    </source>
</evidence>
<dbReference type="PANTHER" id="PTHR12680:SF8">
    <property type="entry name" value="PROTEIN PHTF1"/>
    <property type="match status" value="1"/>
</dbReference>
<comment type="caution">
    <text evidence="9">The sequence shown here is derived from an EMBL/GenBank/DDBJ whole genome shotgun (WGS) entry which is preliminary data.</text>
</comment>